<dbReference type="Proteomes" id="UP000244855">
    <property type="component" value="Unassembled WGS sequence"/>
</dbReference>
<evidence type="ECO:0000259" key="9">
    <source>
        <dbReference type="SMART" id="SM00906"/>
    </source>
</evidence>
<keyword evidence="6" id="KW-0804">Transcription</keyword>
<organism evidence="10 11">
    <name type="scientific">Periconia macrospinosa</name>
    <dbReference type="NCBI Taxonomy" id="97972"/>
    <lineage>
        <taxon>Eukaryota</taxon>
        <taxon>Fungi</taxon>
        <taxon>Dikarya</taxon>
        <taxon>Ascomycota</taxon>
        <taxon>Pezizomycotina</taxon>
        <taxon>Dothideomycetes</taxon>
        <taxon>Pleosporomycetidae</taxon>
        <taxon>Pleosporales</taxon>
        <taxon>Massarineae</taxon>
        <taxon>Periconiaceae</taxon>
        <taxon>Periconia</taxon>
    </lineage>
</organism>
<reference evidence="10 11" key="1">
    <citation type="journal article" date="2018" name="Sci. Rep.">
        <title>Comparative genomics provides insights into the lifestyle and reveals functional heterogeneity of dark septate endophytic fungi.</title>
        <authorList>
            <person name="Knapp D.G."/>
            <person name="Nemeth J.B."/>
            <person name="Barry K."/>
            <person name="Hainaut M."/>
            <person name="Henrissat B."/>
            <person name="Johnson J."/>
            <person name="Kuo A."/>
            <person name="Lim J.H.P."/>
            <person name="Lipzen A."/>
            <person name="Nolan M."/>
            <person name="Ohm R.A."/>
            <person name="Tamas L."/>
            <person name="Grigoriev I.V."/>
            <person name="Spatafora J.W."/>
            <person name="Nagy L.G."/>
            <person name="Kovacs G.M."/>
        </authorList>
    </citation>
    <scope>NUCLEOTIDE SEQUENCE [LARGE SCALE GENOMIC DNA]</scope>
    <source>
        <strain evidence="10 11">DSE2036</strain>
    </source>
</reference>
<feature type="region of interest" description="Disordered" evidence="8">
    <location>
        <begin position="392"/>
        <end position="411"/>
    </location>
</feature>
<keyword evidence="4" id="KW-0805">Transcription regulation</keyword>
<dbReference type="GO" id="GO:0005634">
    <property type="term" value="C:nucleus"/>
    <property type="evidence" value="ECO:0007669"/>
    <property type="project" value="UniProtKB-SubCell"/>
</dbReference>
<evidence type="ECO:0000313" key="11">
    <source>
        <dbReference type="Proteomes" id="UP000244855"/>
    </source>
</evidence>
<dbReference type="InterPro" id="IPR052202">
    <property type="entry name" value="Yeast_MetPath_Reg"/>
</dbReference>
<name>A0A2V1DUM5_9PLEO</name>
<dbReference type="GO" id="GO:0000981">
    <property type="term" value="F:DNA-binding transcription factor activity, RNA polymerase II-specific"/>
    <property type="evidence" value="ECO:0007669"/>
    <property type="project" value="TreeGrafter"/>
</dbReference>
<evidence type="ECO:0000256" key="2">
    <source>
        <dbReference type="ARBA" id="ARBA00022723"/>
    </source>
</evidence>
<evidence type="ECO:0000256" key="3">
    <source>
        <dbReference type="ARBA" id="ARBA00022833"/>
    </source>
</evidence>
<comment type="subcellular location">
    <subcellularLocation>
        <location evidence="1">Nucleus</location>
    </subcellularLocation>
</comment>
<feature type="domain" description="Xylanolytic transcriptional activator regulatory" evidence="9">
    <location>
        <begin position="62"/>
        <end position="134"/>
    </location>
</feature>
<evidence type="ECO:0000313" key="10">
    <source>
        <dbReference type="EMBL" id="PVI00955.1"/>
    </source>
</evidence>
<dbReference type="OrthoDB" id="2399539at2759"/>
<evidence type="ECO:0000256" key="1">
    <source>
        <dbReference type="ARBA" id="ARBA00004123"/>
    </source>
</evidence>
<gene>
    <name evidence="10" type="ORF">DM02DRAFT_526037</name>
</gene>
<dbReference type="GO" id="GO:0045944">
    <property type="term" value="P:positive regulation of transcription by RNA polymerase II"/>
    <property type="evidence" value="ECO:0007669"/>
    <property type="project" value="TreeGrafter"/>
</dbReference>
<dbReference type="GO" id="GO:0043565">
    <property type="term" value="F:sequence-specific DNA binding"/>
    <property type="evidence" value="ECO:0007669"/>
    <property type="project" value="TreeGrafter"/>
</dbReference>
<protein>
    <recommendedName>
        <fullName evidence="9">Xylanolytic transcriptional activator regulatory domain-containing protein</fullName>
    </recommendedName>
</protein>
<evidence type="ECO:0000256" key="8">
    <source>
        <dbReference type="SAM" id="MobiDB-lite"/>
    </source>
</evidence>
<sequence length="474" mass="54046">MVFAVSATTKHRSGLTCQDPYGYFKAAEAYLGNIDLIGNVDAIQNLLLITRFGMYHHIGTSLWDISQLCMRQCIEWRLHLRRSVLLDPLTEQHYRRIFWACYVLDRHNSGILGRPFGILDTDIDVQLPADVDDETIVNSGVDSLDMIAPRTDSRPTELSVFIHCIKLRQISSRIHTDFYTGRSPSSHQSEYAGNTSSSKFKSIGHVYTSFSRFYSELKAWWSTNPTFSNPRSLYEKPEWHAFLYEKDLMLLARGALYNIPSRSYSFGGPVKEIFLTCYQAASRVIELYGDLMQKGAITWTRTYFQVIFTAGLSVIYCISQGVVKDMMNGREPVKTLTLCREILALFREKMPDAGSFTFVFEVLESECIRSKINVEEEAQYTESATTYNIINQGTGAEDGTSSLTDMAPQQDSTDVGNSHLNAYHMQPFDQESNDMTLNFTGNLDLMTQLQTGMDEYAWGWIPMDGNFWDQTTFY</sequence>
<evidence type="ECO:0000256" key="6">
    <source>
        <dbReference type="ARBA" id="ARBA00023163"/>
    </source>
</evidence>
<dbReference type="PANTHER" id="PTHR47782:SF12">
    <property type="entry name" value="ZN(II)2CYS6 TRANSCRIPTION FACTOR (EUROFUNG)"/>
    <property type="match status" value="1"/>
</dbReference>
<dbReference type="AlphaFoldDB" id="A0A2V1DUM5"/>
<dbReference type="GO" id="GO:0006351">
    <property type="term" value="P:DNA-templated transcription"/>
    <property type="evidence" value="ECO:0007669"/>
    <property type="project" value="InterPro"/>
</dbReference>
<dbReference type="STRING" id="97972.A0A2V1DUM5"/>
<keyword evidence="7" id="KW-0539">Nucleus</keyword>
<dbReference type="GO" id="GO:0008270">
    <property type="term" value="F:zinc ion binding"/>
    <property type="evidence" value="ECO:0007669"/>
    <property type="project" value="InterPro"/>
</dbReference>
<evidence type="ECO:0000256" key="7">
    <source>
        <dbReference type="ARBA" id="ARBA00023242"/>
    </source>
</evidence>
<dbReference type="Pfam" id="PF04082">
    <property type="entry name" value="Fungal_trans"/>
    <property type="match status" value="1"/>
</dbReference>
<accession>A0A2V1DUM5</accession>
<proteinExistence type="predicted"/>
<evidence type="ECO:0000256" key="4">
    <source>
        <dbReference type="ARBA" id="ARBA00023015"/>
    </source>
</evidence>
<dbReference type="EMBL" id="KZ805365">
    <property type="protein sequence ID" value="PVI00955.1"/>
    <property type="molecule type" value="Genomic_DNA"/>
</dbReference>
<evidence type="ECO:0000256" key="5">
    <source>
        <dbReference type="ARBA" id="ARBA00023125"/>
    </source>
</evidence>
<dbReference type="SMART" id="SM00906">
    <property type="entry name" value="Fungal_trans"/>
    <property type="match status" value="1"/>
</dbReference>
<dbReference type="PANTHER" id="PTHR47782">
    <property type="entry name" value="ZN(II)2CYS6 TRANSCRIPTION FACTOR (EUROFUNG)-RELATED"/>
    <property type="match status" value="1"/>
</dbReference>
<dbReference type="CDD" id="cd12148">
    <property type="entry name" value="fungal_TF_MHR"/>
    <property type="match status" value="1"/>
</dbReference>
<keyword evidence="2" id="KW-0479">Metal-binding</keyword>
<keyword evidence="11" id="KW-1185">Reference proteome</keyword>
<dbReference type="InterPro" id="IPR007219">
    <property type="entry name" value="XnlR_reg_dom"/>
</dbReference>
<keyword evidence="5" id="KW-0238">DNA-binding</keyword>
<keyword evidence="3" id="KW-0862">Zinc</keyword>